<evidence type="ECO:0000256" key="1">
    <source>
        <dbReference type="SAM" id="MobiDB-lite"/>
    </source>
</evidence>
<reference evidence="2" key="2">
    <citation type="submission" date="2020-09" db="EMBL/GenBank/DDBJ databases">
        <authorList>
            <person name="Sun Q."/>
            <person name="Ohkuma M."/>
        </authorList>
    </citation>
    <scope>NUCLEOTIDE SEQUENCE</scope>
    <source>
        <strain evidence="2">JCM 4386</strain>
    </source>
</reference>
<reference evidence="2" key="1">
    <citation type="journal article" date="2014" name="Int. J. Syst. Evol. Microbiol.">
        <title>Complete genome sequence of Corynebacterium casei LMG S-19264T (=DSM 44701T), isolated from a smear-ripened cheese.</title>
        <authorList>
            <consortium name="US DOE Joint Genome Institute (JGI-PGF)"/>
            <person name="Walter F."/>
            <person name="Albersmeier A."/>
            <person name="Kalinowski J."/>
            <person name="Ruckert C."/>
        </authorList>
    </citation>
    <scope>NUCLEOTIDE SEQUENCE</scope>
    <source>
        <strain evidence="2">JCM 4386</strain>
    </source>
</reference>
<evidence type="ECO:0000313" key="3">
    <source>
        <dbReference type="Proteomes" id="UP000606194"/>
    </source>
</evidence>
<feature type="region of interest" description="Disordered" evidence="1">
    <location>
        <begin position="164"/>
        <end position="185"/>
    </location>
</feature>
<protein>
    <submittedName>
        <fullName evidence="2">Uncharacterized protein</fullName>
    </submittedName>
</protein>
<feature type="compositionally biased region" description="Low complexity" evidence="1">
    <location>
        <begin position="111"/>
        <end position="128"/>
    </location>
</feature>
<feature type="compositionally biased region" description="Polar residues" evidence="1">
    <location>
        <begin position="170"/>
        <end position="185"/>
    </location>
</feature>
<feature type="region of interest" description="Disordered" evidence="1">
    <location>
        <begin position="1"/>
        <end position="36"/>
    </location>
</feature>
<evidence type="ECO:0000313" key="2">
    <source>
        <dbReference type="EMBL" id="GGS24941.1"/>
    </source>
</evidence>
<dbReference type="Proteomes" id="UP000606194">
    <property type="component" value="Unassembled WGS sequence"/>
</dbReference>
<organism evidence="2 3">
    <name type="scientific">Streptomyces humidus</name>
    <dbReference type="NCBI Taxonomy" id="52259"/>
    <lineage>
        <taxon>Bacteria</taxon>
        <taxon>Bacillati</taxon>
        <taxon>Actinomycetota</taxon>
        <taxon>Actinomycetes</taxon>
        <taxon>Kitasatosporales</taxon>
        <taxon>Streptomycetaceae</taxon>
        <taxon>Streptomyces</taxon>
    </lineage>
</organism>
<proteinExistence type="predicted"/>
<dbReference type="EMBL" id="BMTL01000045">
    <property type="protein sequence ID" value="GGS24941.1"/>
    <property type="molecule type" value="Genomic_DNA"/>
</dbReference>
<name>A0A918LA93_9ACTN</name>
<dbReference type="AlphaFoldDB" id="A0A918LA93"/>
<feature type="region of interest" description="Disordered" evidence="1">
    <location>
        <begin position="111"/>
        <end position="144"/>
    </location>
</feature>
<comment type="caution">
    <text evidence="2">The sequence shown here is derived from an EMBL/GenBank/DDBJ whole genome shotgun (WGS) entry which is preliminary data.</text>
</comment>
<accession>A0A918LA93</accession>
<keyword evidence="3" id="KW-1185">Reference proteome</keyword>
<sequence>MTLTQQEAHPRCLDSSGCATPMSARTGGERRSHHARNRRFAAAVPHTHDPFLCLPLGGVGGTALGQLGEVAANAGGPVAERGGPPVDYDFAAFPIARELVVWLATAFAGSTAPAGRRRTTSSATSATRPRPDRAATAARRRPAGSLREHVAVYAQVIHELRTELDRRTDNSTQRSPVRSLPTSIT</sequence>
<gene>
    <name evidence="2" type="ORF">GCM10010269_74560</name>
</gene>